<protein>
    <recommendedName>
        <fullName evidence="6">7,8-dihydroneopterin aldolase</fullName>
        <ecNumber evidence="6">4.1.2.25</ecNumber>
    </recommendedName>
</protein>
<accession>A0A7L5E5G5</accession>
<evidence type="ECO:0000256" key="1">
    <source>
        <dbReference type="ARBA" id="ARBA00001353"/>
    </source>
</evidence>
<evidence type="ECO:0000256" key="2">
    <source>
        <dbReference type="ARBA" id="ARBA00005013"/>
    </source>
</evidence>
<keyword evidence="9" id="KW-1185">Reference proteome</keyword>
<keyword evidence="5 6" id="KW-0456">Lyase</keyword>
<dbReference type="InterPro" id="IPR006157">
    <property type="entry name" value="FolB_dom"/>
</dbReference>
<dbReference type="EMBL" id="CP051682">
    <property type="protein sequence ID" value="QJD97868.1"/>
    <property type="molecule type" value="Genomic_DNA"/>
</dbReference>
<dbReference type="GO" id="GO:0004150">
    <property type="term" value="F:dihydroneopterin aldolase activity"/>
    <property type="evidence" value="ECO:0007669"/>
    <property type="project" value="UniProtKB-UniRule"/>
</dbReference>
<dbReference type="RefSeq" id="WP_169610425.1">
    <property type="nucleotide sequence ID" value="NZ_CP051682.1"/>
</dbReference>
<proteinExistence type="inferred from homology"/>
<evidence type="ECO:0000256" key="5">
    <source>
        <dbReference type="ARBA" id="ARBA00023239"/>
    </source>
</evidence>
<dbReference type="KEGG" id="mrob:HH214_19295"/>
<dbReference type="NCBIfam" id="TIGR00525">
    <property type="entry name" value="folB"/>
    <property type="match status" value="1"/>
</dbReference>
<comment type="function">
    <text evidence="6">Catalyzes the conversion of 7,8-dihydroneopterin to 6-hydroxymethyl-7,8-dihydropterin.</text>
</comment>
<evidence type="ECO:0000256" key="6">
    <source>
        <dbReference type="RuleBase" id="RU362079"/>
    </source>
</evidence>
<dbReference type="PANTHER" id="PTHR42844:SF1">
    <property type="entry name" value="DIHYDRONEOPTERIN ALDOLASE 1-RELATED"/>
    <property type="match status" value="1"/>
</dbReference>
<keyword evidence="4 6" id="KW-0289">Folate biosynthesis</keyword>
<comment type="pathway">
    <text evidence="2 6">Cofactor biosynthesis; tetrahydrofolate biosynthesis; 2-amino-4-hydroxy-6-hydroxymethyl-7,8-dihydropteridine diphosphate from 7,8-dihydroneopterin triphosphate: step 3/4.</text>
</comment>
<dbReference type="GO" id="GO:0046656">
    <property type="term" value="P:folic acid biosynthetic process"/>
    <property type="evidence" value="ECO:0007669"/>
    <property type="project" value="UniProtKB-UniRule"/>
</dbReference>
<dbReference type="Proteomes" id="UP000503278">
    <property type="component" value="Chromosome"/>
</dbReference>
<dbReference type="InterPro" id="IPR006156">
    <property type="entry name" value="Dihydroneopterin_aldolase"/>
</dbReference>
<name>A0A7L5E5G5_9SPHI</name>
<dbReference type="InterPro" id="IPR043133">
    <property type="entry name" value="GTP-CH-I_C/QueF"/>
</dbReference>
<comment type="similarity">
    <text evidence="3 6">Belongs to the DHNA family.</text>
</comment>
<reference evidence="8 9" key="1">
    <citation type="submission" date="2020-04" db="EMBL/GenBank/DDBJ databases">
        <title>Genome sequencing of novel species.</title>
        <authorList>
            <person name="Heo J."/>
            <person name="Kim S.-J."/>
            <person name="Kim J.-S."/>
            <person name="Hong S.-B."/>
            <person name="Kwon S.-W."/>
        </authorList>
    </citation>
    <scope>NUCLEOTIDE SEQUENCE [LARGE SCALE GENOMIC DNA]</scope>
    <source>
        <strain evidence="8 9">F39-2</strain>
    </source>
</reference>
<dbReference type="EC" id="4.1.2.25" evidence="6"/>
<evidence type="ECO:0000313" key="8">
    <source>
        <dbReference type="EMBL" id="QJD97868.1"/>
    </source>
</evidence>
<dbReference type="Pfam" id="PF02152">
    <property type="entry name" value="FolB"/>
    <property type="match status" value="1"/>
</dbReference>
<comment type="catalytic activity">
    <reaction evidence="1 6">
        <text>7,8-dihydroneopterin = 6-hydroxymethyl-7,8-dihydropterin + glycolaldehyde</text>
        <dbReference type="Rhea" id="RHEA:10540"/>
        <dbReference type="ChEBI" id="CHEBI:17001"/>
        <dbReference type="ChEBI" id="CHEBI:17071"/>
        <dbReference type="ChEBI" id="CHEBI:44841"/>
        <dbReference type="EC" id="4.1.2.25"/>
    </reaction>
</comment>
<evidence type="ECO:0000256" key="4">
    <source>
        <dbReference type="ARBA" id="ARBA00022909"/>
    </source>
</evidence>
<dbReference type="SUPFAM" id="SSF55620">
    <property type="entry name" value="Tetrahydrobiopterin biosynthesis enzymes-like"/>
    <property type="match status" value="1"/>
</dbReference>
<dbReference type="GO" id="GO:0005737">
    <property type="term" value="C:cytoplasm"/>
    <property type="evidence" value="ECO:0007669"/>
    <property type="project" value="TreeGrafter"/>
</dbReference>
<sequence length="120" mass="13645">MIKVSLHGAEFFARHGYYPEEQILGNRFVVDIDAEFTPDDALHQDQLNNTINYEHLYLIAQQEMQVARQLLETVAQSIMDQLLAQFVYLEKLSVRVKKLNPPLGGVVAASSVTIIYQKPV</sequence>
<dbReference type="GO" id="GO:0046654">
    <property type="term" value="P:tetrahydrofolate biosynthetic process"/>
    <property type="evidence" value="ECO:0007669"/>
    <property type="project" value="UniProtKB-UniRule"/>
</dbReference>
<organism evidence="8 9">
    <name type="scientific">Mucilaginibacter robiniae</name>
    <dbReference type="NCBI Taxonomy" id="2728022"/>
    <lineage>
        <taxon>Bacteria</taxon>
        <taxon>Pseudomonadati</taxon>
        <taxon>Bacteroidota</taxon>
        <taxon>Sphingobacteriia</taxon>
        <taxon>Sphingobacteriales</taxon>
        <taxon>Sphingobacteriaceae</taxon>
        <taxon>Mucilaginibacter</taxon>
    </lineage>
</organism>
<feature type="domain" description="Dihydroneopterin aldolase/epimerase" evidence="7">
    <location>
        <begin position="4"/>
        <end position="116"/>
    </location>
</feature>
<evidence type="ECO:0000256" key="3">
    <source>
        <dbReference type="ARBA" id="ARBA00005708"/>
    </source>
</evidence>
<evidence type="ECO:0000313" key="9">
    <source>
        <dbReference type="Proteomes" id="UP000503278"/>
    </source>
</evidence>
<dbReference type="Gene3D" id="3.30.1130.10">
    <property type="match status" value="1"/>
</dbReference>
<dbReference type="SMART" id="SM00905">
    <property type="entry name" value="FolB"/>
    <property type="match status" value="1"/>
</dbReference>
<dbReference type="UniPathway" id="UPA00077">
    <property type="reaction ID" value="UER00154"/>
</dbReference>
<gene>
    <name evidence="8" type="primary">folB</name>
    <name evidence="8" type="ORF">HH214_19295</name>
</gene>
<dbReference type="AlphaFoldDB" id="A0A7L5E5G5"/>
<dbReference type="PANTHER" id="PTHR42844">
    <property type="entry name" value="DIHYDRONEOPTERIN ALDOLASE 1-RELATED"/>
    <property type="match status" value="1"/>
</dbReference>
<dbReference type="NCBIfam" id="TIGR00526">
    <property type="entry name" value="folB_dom"/>
    <property type="match status" value="1"/>
</dbReference>
<evidence type="ECO:0000259" key="7">
    <source>
        <dbReference type="SMART" id="SM00905"/>
    </source>
</evidence>